<organism evidence="2 3">
    <name type="scientific">Paramarasmius palmivorus</name>
    <dbReference type="NCBI Taxonomy" id="297713"/>
    <lineage>
        <taxon>Eukaryota</taxon>
        <taxon>Fungi</taxon>
        <taxon>Dikarya</taxon>
        <taxon>Basidiomycota</taxon>
        <taxon>Agaricomycotina</taxon>
        <taxon>Agaricomycetes</taxon>
        <taxon>Agaricomycetidae</taxon>
        <taxon>Agaricales</taxon>
        <taxon>Marasmiineae</taxon>
        <taxon>Marasmiaceae</taxon>
        <taxon>Paramarasmius</taxon>
    </lineage>
</organism>
<reference evidence="2 3" key="1">
    <citation type="submission" date="2024-01" db="EMBL/GenBank/DDBJ databases">
        <title>A draft genome for a cacao thread blight-causing isolate of Paramarasmius palmivorus.</title>
        <authorList>
            <person name="Baruah I.K."/>
            <person name="Bukari Y."/>
            <person name="Amoako-Attah I."/>
            <person name="Meinhardt L.W."/>
            <person name="Bailey B.A."/>
            <person name="Cohen S.P."/>
        </authorList>
    </citation>
    <scope>NUCLEOTIDE SEQUENCE [LARGE SCALE GENOMIC DNA]</scope>
    <source>
        <strain evidence="2 3">GH-12</strain>
    </source>
</reference>
<feature type="compositionally biased region" description="Low complexity" evidence="1">
    <location>
        <begin position="611"/>
        <end position="632"/>
    </location>
</feature>
<feature type="compositionally biased region" description="Polar residues" evidence="1">
    <location>
        <begin position="729"/>
        <end position="744"/>
    </location>
</feature>
<comment type="caution">
    <text evidence="2">The sequence shown here is derived from an EMBL/GenBank/DDBJ whole genome shotgun (WGS) entry which is preliminary data.</text>
</comment>
<dbReference type="Proteomes" id="UP001383192">
    <property type="component" value="Unassembled WGS sequence"/>
</dbReference>
<feature type="region of interest" description="Disordered" evidence="1">
    <location>
        <begin position="606"/>
        <end position="648"/>
    </location>
</feature>
<keyword evidence="3" id="KW-1185">Reference proteome</keyword>
<gene>
    <name evidence="2" type="ORF">VNI00_011095</name>
</gene>
<feature type="region of interest" description="Disordered" evidence="1">
    <location>
        <begin position="671"/>
        <end position="808"/>
    </location>
</feature>
<dbReference type="EMBL" id="JAYKXP010000047">
    <property type="protein sequence ID" value="KAK7037345.1"/>
    <property type="molecule type" value="Genomic_DNA"/>
</dbReference>
<evidence type="ECO:0000313" key="2">
    <source>
        <dbReference type="EMBL" id="KAK7037345.1"/>
    </source>
</evidence>
<feature type="compositionally biased region" description="Low complexity" evidence="1">
    <location>
        <begin position="749"/>
        <end position="762"/>
    </location>
</feature>
<protein>
    <submittedName>
        <fullName evidence="2">Uncharacterized protein</fullName>
    </submittedName>
</protein>
<evidence type="ECO:0000313" key="3">
    <source>
        <dbReference type="Proteomes" id="UP001383192"/>
    </source>
</evidence>
<feature type="compositionally biased region" description="Low complexity" evidence="1">
    <location>
        <begin position="680"/>
        <end position="704"/>
    </location>
</feature>
<proteinExistence type="predicted"/>
<accession>A0AAW0CD47</accession>
<name>A0AAW0CD47_9AGAR</name>
<evidence type="ECO:0000256" key="1">
    <source>
        <dbReference type="SAM" id="MobiDB-lite"/>
    </source>
</evidence>
<sequence length="1426" mass="158153">MSQARVVQLLDDFKFFTQQGTNCTSKSSEWTYPRLPPDFAQDVEPYDHPAVDNRPPHLPYFYRCTAPHPKRNPSLHHKGQDFVIAQNSLDVSANVEFNRRCSDAKIPMGLNATMDDHGLFQLKPGDIVWGRDCASPGPDPLKDVCLIYVVHPDVYGDENWCQWKQKFDDIRRRTLGPEEERRRDSTWFDTQRRSQQVEPDARCYTTCLSYQVQTKIASPAASLKSQREDIPCSDHDKEYIEICNELNKAAAEFGVQHVKAYCPQEYDLLSTNAAVNNIPAVGTKQNCMWTGGQLNLARVQLSSTSRSSTGIQDMKKFGNIHLDGKDFAGCGSQMIANSDLPSNVEGGRIHSTDLGVYVCLDGLVSLYFYGLMRHGSSPPITRDESATLDDIPESSSRWAFISYPQGAIQRGEAVVNVSPHPNANINRPLQMTTEMMDLPDVPKDTTRSLLTSSQPCVTSETIPRGNSHVNFLLDAGTLMDPHDLFSWCNRCYYSLVVASGQPRGQSRSYSTNYEIFRQAFEQDGRHPDPWPFAPTGVPYVEPSIFDDWSSLSLRQQGKLSSSLLQASNARFIPGHFSTFLDFLDQQRSILASRRGTSFDAVERASLLTNNTGSSSSSTRPKPGPPTRSSTRSVVVGRKGKTSQPTNSFVRTVTGSKAALTKYQVVSALNKASSNRASAVTPSSSETFPSSTNNSTTIRTRSQTNAATVSSGKRKAPVDESPISKKKLRSTITTQPAPESRSNTGYPIASTSEDSCSSRNRSSFAAVEEHGPAATEADTFGVGVNNGDDEQDDTWGEKGAPPGVEHGSDLNSASEDLVLLSEICDIDLASELPVPYSFPKFPDSNIPFLKLLEPHSLANLMTNMREAITTFHQDESYKDVQEMVRCCYRLKQRNAFTESVFVQVAQTLPRLSDALSHEAVMRTNVVLTRHTLLCCHQLLTEWVTECISRPYEGTDWISRLQRDVRVLCRSQPRSGDDPPAVSFSSTSYLPSSTPISATVVPPLRPRSDFEDRAIKAVMLDILCQWLAIPNTTASSGDYLTIVKNHLSTTGFLLDAVWIAYKDQTLLLPAKRGRSYNGQARVPSVTNLRLLEEELSKHPFVVSDWGRRQLNGLQELLISILQPPSEMNKGIDNSTLSSRPVTVPGTPSSPSEIITFPSGLTSQTCQVFCDFMRASISLLSPNDGTFRLPNEEHARARMDFFLPAREHAPSRLHITDPSGPFAPPHIHTRSGLASAIMWRAIFYSAPALQALTPSSFYFNRFEDWELLHSKHPEEAFWCNTHAYGTPSGRSTSYAKQYWDAGAVLYTKLYEESIDFVSLVKFITSSSLFPKLGKLTSYLLAVDLTYAGVLAAPDVASLGELVAWLNLGCARTLIRLGCNNRRVAQGFEDLYRFMVGSHGLSEDEKAKLGYNGFIQEHGGCKYGRFYPPL</sequence>